<feature type="region of interest" description="Disordered" evidence="1">
    <location>
        <begin position="1"/>
        <end position="38"/>
    </location>
</feature>
<reference evidence="3" key="1">
    <citation type="submission" date="2020-10" db="EMBL/GenBank/DDBJ databases">
        <authorList>
            <person name="Muller C M."/>
        </authorList>
    </citation>
    <scope>NUCLEOTIDE SEQUENCE</scope>
    <source>
        <strain evidence="3">THUN-12</strain>
    </source>
</reference>
<evidence type="ECO:0000259" key="2">
    <source>
        <dbReference type="Pfam" id="PF03399"/>
    </source>
</evidence>
<feature type="compositionally biased region" description="Polar residues" evidence="1">
    <location>
        <begin position="855"/>
        <end position="870"/>
    </location>
</feature>
<name>A0A9W4CZU5_BLUGR</name>
<accession>A0A9W4CZU5</accession>
<evidence type="ECO:0000256" key="1">
    <source>
        <dbReference type="SAM" id="MobiDB-lite"/>
    </source>
</evidence>
<sequence>MRDRIINHSSHRSRGQGPTSRGAPSSSSSATPAPTPFEIERLENNAKRLQRQNTGIDTDGKTYRLVENKNQIRLRENSKFEKEEEIETLDSISDHSESKSKSWTVATVPASNPFTTACLIGVASNPFQAVQKPNNFGTPSVSVFNGPGINKVNSMLCSNISGIASGNDQITHNPFAGQKGTTLSTHADAPKFEILPQTTTNHNSLFNFNSPAPTNQKKVIEASPYISEKQSSFAQKIEDQLHLDGIVSPSISSLDYDKKQVDFIQSAAELRKEFLKYRDKVRISLIKANLLDDPNVPKKLEDAIDFKGTCSEMCPEFECITRIIDRRYDKTEKDVQPDGSYSHQPNPGKMVKALARSAAGQDAPLPSDIRTPAALRKTVDYLFNDILGERELDTIHGFLWDRTRAIRRDFVFHSTLTSLELVDQVYCLERITRFHVISLHQMSKDGISAEGFSDQQEREQLSKSLLSLIHAYEDCKLQGVDCENEIEFKAYYILFNGEIPGIMETVQNWGWDLWGSSELIRIAVSLSESLQNTWDIHGPLYPASTTEVGQNAYSKFFSIIESSNVSYTMACFAEIYFNKIRKAILSTILTSYRKQRGQTKDWTPRKLNKFLRFDKEIEIEPFVELYGLHFAETDGEWCLSYDAANHIEDPHPLPKQPHSLHLVERKRGNRSLSEAIHTNLFEDVASRDQFKPQRFNSEESISSIRSTEQKLKIDNQSQADDKIALDRSSCITDDGETSSTREFENETSRVNLIPPSKLFPQPTSSHSNSNLTLTSPKGNFKWPSSSALFTKNLSTTTFTQPLLVNNQVSSRLDSTKNDSQLITNIQPPSQTFNFNANLSELKPSELLNISATPENTPLQSTATASPFQEQQPDRPSTHTNLTVKEQPGIGKQQQATTLDTLQPPEINANTLVRSSALMPSDINLPSLPELNTGPISLIHDQKREIEAPEKNSILSHQKQSRLDSLAEWVLLGDDGLLEHFSETIAKKVVHDTFTTFINDLQNEYQEKIDKQSLLEAGRFRRRNLAIKYGYFWLDQARKLRVKRRGREARKARIEMAKKSKEEKEVQISTIVRRRRRDSLESALDTNRELSPFHNINNKPRSLTMSDELKHKRQCSERSDITFDTTYSNSNIFPTSKAENPSRCSLLSDPSYLSGGSRIHLQCGKSNEEKRKQISGVQTDYFRLKARGIMTLPNGRPLANMAARHIFQHQSFDNLNCSIKNVSCQPSSGSDPDLNLPDVQSQHEEFSDTYSDDIDLLKLEAKTSVKERPSKKNPSRTVDDGELFDRARKIRKKMDEGADWFRNEVERRTNGYR</sequence>
<dbReference type="InterPro" id="IPR045107">
    <property type="entry name" value="SAC3/GANP/THP3"/>
</dbReference>
<gene>
    <name evidence="3" type="ORF">BGTH12_LOCUS3313</name>
</gene>
<feature type="region of interest" description="Disordered" evidence="1">
    <location>
        <begin position="1222"/>
        <end position="1247"/>
    </location>
</feature>
<proteinExistence type="predicted"/>
<feature type="compositionally biased region" description="Basic and acidic residues" evidence="1">
    <location>
        <begin position="707"/>
        <end position="718"/>
    </location>
</feature>
<dbReference type="InterPro" id="IPR005062">
    <property type="entry name" value="SAC3/GANP/THP3_conserved"/>
</dbReference>
<feature type="domain" description="SAC3/GANP/THP3 conserved" evidence="2">
    <location>
        <begin position="313"/>
        <end position="631"/>
    </location>
</feature>
<dbReference type="Proteomes" id="UP000683417">
    <property type="component" value="Unassembled WGS sequence"/>
</dbReference>
<evidence type="ECO:0000313" key="4">
    <source>
        <dbReference type="Proteomes" id="UP000683417"/>
    </source>
</evidence>
<organism evidence="3 4">
    <name type="scientific">Blumeria graminis f. sp. triticale</name>
    <dbReference type="NCBI Taxonomy" id="1689686"/>
    <lineage>
        <taxon>Eukaryota</taxon>
        <taxon>Fungi</taxon>
        <taxon>Dikarya</taxon>
        <taxon>Ascomycota</taxon>
        <taxon>Pezizomycotina</taxon>
        <taxon>Leotiomycetes</taxon>
        <taxon>Erysiphales</taxon>
        <taxon>Erysiphaceae</taxon>
        <taxon>Blumeria</taxon>
    </lineage>
</organism>
<dbReference type="GO" id="GO:0006406">
    <property type="term" value="P:mRNA export from nucleus"/>
    <property type="evidence" value="ECO:0007669"/>
    <property type="project" value="TreeGrafter"/>
</dbReference>
<dbReference type="Pfam" id="PF03399">
    <property type="entry name" value="SAC3_GANP"/>
    <property type="match status" value="1"/>
</dbReference>
<feature type="region of interest" description="Disordered" evidence="1">
    <location>
        <begin position="855"/>
        <end position="881"/>
    </location>
</feature>
<dbReference type="GO" id="GO:0070390">
    <property type="term" value="C:transcription export complex 2"/>
    <property type="evidence" value="ECO:0007669"/>
    <property type="project" value="TreeGrafter"/>
</dbReference>
<feature type="compositionally biased region" description="Polar residues" evidence="1">
    <location>
        <begin position="1093"/>
        <end position="1104"/>
    </location>
</feature>
<feature type="region of interest" description="Disordered" evidence="1">
    <location>
        <begin position="1089"/>
        <end position="1108"/>
    </location>
</feature>
<protein>
    <submittedName>
        <fullName evidence="3">BgTH12-02199</fullName>
    </submittedName>
</protein>
<dbReference type="EMBL" id="CAJHIT010000005">
    <property type="protein sequence ID" value="CAD6501955.1"/>
    <property type="molecule type" value="Genomic_DNA"/>
</dbReference>
<dbReference type="GO" id="GO:0005737">
    <property type="term" value="C:cytoplasm"/>
    <property type="evidence" value="ECO:0007669"/>
    <property type="project" value="TreeGrafter"/>
</dbReference>
<feature type="region of interest" description="Disordered" evidence="1">
    <location>
        <begin position="695"/>
        <end position="718"/>
    </location>
</feature>
<comment type="caution">
    <text evidence="3">The sequence shown here is derived from an EMBL/GenBank/DDBJ whole genome shotgun (WGS) entry which is preliminary data.</text>
</comment>
<feature type="compositionally biased region" description="Low complexity" evidence="1">
    <location>
        <begin position="17"/>
        <end position="32"/>
    </location>
</feature>
<dbReference type="PANTHER" id="PTHR12436">
    <property type="entry name" value="80 KDA MCM3-ASSOCIATED PROTEIN"/>
    <property type="match status" value="1"/>
</dbReference>
<dbReference type="PANTHER" id="PTHR12436:SF3">
    <property type="entry name" value="GERMINAL-CENTER ASSOCIATED NUCLEAR PROTEIN"/>
    <property type="match status" value="1"/>
</dbReference>
<evidence type="ECO:0000313" key="3">
    <source>
        <dbReference type="EMBL" id="CAD6501955.1"/>
    </source>
</evidence>